<dbReference type="Pfam" id="PF06224">
    <property type="entry name" value="AlkZ-like"/>
    <property type="match status" value="1"/>
</dbReference>
<dbReference type="InterPro" id="IPR009351">
    <property type="entry name" value="AlkZ-like"/>
</dbReference>
<name>A0ABX8D123_9CELL</name>
<protein>
    <submittedName>
        <fullName evidence="1">YcaQ family DNA glycosylase</fullName>
    </submittedName>
</protein>
<dbReference type="EMBL" id="CP074405">
    <property type="protein sequence ID" value="QVI61178.1"/>
    <property type="molecule type" value="Genomic_DNA"/>
</dbReference>
<gene>
    <name evidence="1" type="ORF">KG103_11775</name>
</gene>
<reference evidence="1 2" key="1">
    <citation type="submission" date="2021-05" db="EMBL/GenBank/DDBJ databases">
        <title>Novel species in genus Cellulomonas.</title>
        <authorList>
            <person name="Zhang G."/>
        </authorList>
    </citation>
    <scope>NUCLEOTIDE SEQUENCE [LARGE SCALE GENOMIC DNA]</scope>
    <source>
        <strain evidence="2">zg-ZUI222</strain>
    </source>
</reference>
<organism evidence="1 2">
    <name type="scientific">Cellulomonas wangleii</name>
    <dbReference type="NCBI Taxonomy" id="2816956"/>
    <lineage>
        <taxon>Bacteria</taxon>
        <taxon>Bacillati</taxon>
        <taxon>Actinomycetota</taxon>
        <taxon>Actinomycetes</taxon>
        <taxon>Micrococcales</taxon>
        <taxon>Cellulomonadaceae</taxon>
        <taxon>Cellulomonas</taxon>
    </lineage>
</organism>
<keyword evidence="2" id="KW-1185">Reference proteome</keyword>
<dbReference type="RefSeq" id="WP_207340973.1">
    <property type="nucleotide sequence ID" value="NZ_CP074405.1"/>
</dbReference>
<accession>A0ABX8D123</accession>
<evidence type="ECO:0000313" key="2">
    <source>
        <dbReference type="Proteomes" id="UP000677804"/>
    </source>
</evidence>
<proteinExistence type="predicted"/>
<evidence type="ECO:0000313" key="1">
    <source>
        <dbReference type="EMBL" id="QVI61178.1"/>
    </source>
</evidence>
<dbReference type="PANTHER" id="PTHR30528:SF0">
    <property type="entry name" value="CYTOPLASMIC PROTEIN"/>
    <property type="match status" value="1"/>
</dbReference>
<sequence length="427" mass="45900">MAADVDHLTRSQARRLALRASGLDRPRAARGAVPGGRALQQVVGRLGLLQVDSVNVLARAHLVPVYSRTGPWDVAALDRATSRAPRRLVETWAHEASLVPPTTFRDLAFKHAANRAGIERRGDTLHGVPVGRSPEVAAVRRIVDEVGPVTAREAQDLLGGDGRRSGDWGWSWTDAKRALEHLFFVGELTTSGRNAQFERRYALPDRVLPPEVLAAPPPDPATARRGLVEVAARAHGVASLRCLADHWRTATAPTAAAVAELVEEGVLVPVDVEGWRGPLYRHRDATVPRRAHGRALLSPFDPLVWERTRTETLFGLRYRLEIYVPAAARVWGYYVLPFLLGERLVALVDLKADRRGGVLQVAAAHRAPGAAADPAAGAPGDAEVAHELACELRTAAQWLGLADVAAGPEAAGDLVAALRRELPGAAA</sequence>
<dbReference type="PANTHER" id="PTHR30528">
    <property type="entry name" value="CYTOPLASMIC PROTEIN"/>
    <property type="match status" value="1"/>
</dbReference>
<dbReference type="Proteomes" id="UP000677804">
    <property type="component" value="Chromosome"/>
</dbReference>